<accession>A0ABU3QA34</accession>
<dbReference type="InterPro" id="IPR029058">
    <property type="entry name" value="AB_hydrolase_fold"/>
</dbReference>
<dbReference type="Proteomes" id="UP001259572">
    <property type="component" value="Unassembled WGS sequence"/>
</dbReference>
<dbReference type="InterPro" id="IPR000073">
    <property type="entry name" value="AB_hydrolase_1"/>
</dbReference>
<dbReference type="EMBL" id="JAVUPU010000008">
    <property type="protein sequence ID" value="MDT9600264.1"/>
    <property type="molecule type" value="Genomic_DNA"/>
</dbReference>
<organism evidence="3 4">
    <name type="scientific">Sphingosinicella rhizophila</name>
    <dbReference type="NCBI Taxonomy" id="3050082"/>
    <lineage>
        <taxon>Bacteria</taxon>
        <taxon>Pseudomonadati</taxon>
        <taxon>Pseudomonadota</taxon>
        <taxon>Alphaproteobacteria</taxon>
        <taxon>Sphingomonadales</taxon>
        <taxon>Sphingosinicellaceae</taxon>
        <taxon>Sphingosinicella</taxon>
    </lineage>
</organism>
<evidence type="ECO:0000259" key="2">
    <source>
        <dbReference type="Pfam" id="PF00561"/>
    </source>
</evidence>
<dbReference type="PANTHER" id="PTHR43798">
    <property type="entry name" value="MONOACYLGLYCEROL LIPASE"/>
    <property type="match status" value="1"/>
</dbReference>
<dbReference type="Pfam" id="PF00561">
    <property type="entry name" value="Abhydrolase_1"/>
    <property type="match status" value="1"/>
</dbReference>
<keyword evidence="1" id="KW-0732">Signal</keyword>
<gene>
    <name evidence="3" type="ORF">RQX22_14985</name>
</gene>
<sequence>MAAIRPKGNAVRSAAILFIGLLSLPACSSAPAPGRLVDVGGHKLHIACSGSRQAGRPTVVIDSGAGVTSPAYHWLQEGVSDTTRICSYDRAGIGWSETSDQSHDAVSAADQLHMLLERSGEHGPYIIAAHSIAGLYAHVFAARHPDSIAGLVLIDPSHPKQQAAFNTRLSPDQEDRADRMTRYLGFLAGTGLTRFYHPLFNMKMVASLPTDVKRQIEGLSHRADSYRSTYQEARAFDQSAREAIAAGPLGSIPLMVISAQSIATDGDPMSQQMAKFDAIKIGLHTDLLNLSTQSKHIVVAGAGHITLVLEKSHAAKVVAAIESLVLASRSGGWPDDRATTSGRDRAG</sequence>
<feature type="signal peptide" evidence="1">
    <location>
        <begin position="1"/>
        <end position="28"/>
    </location>
</feature>
<dbReference type="PANTHER" id="PTHR43798:SF33">
    <property type="entry name" value="HYDROLASE, PUTATIVE (AFU_ORTHOLOGUE AFUA_2G14860)-RELATED"/>
    <property type="match status" value="1"/>
</dbReference>
<keyword evidence="4" id="KW-1185">Reference proteome</keyword>
<evidence type="ECO:0000313" key="4">
    <source>
        <dbReference type="Proteomes" id="UP001259572"/>
    </source>
</evidence>
<feature type="domain" description="AB hydrolase-1" evidence="2">
    <location>
        <begin position="68"/>
        <end position="308"/>
    </location>
</feature>
<comment type="caution">
    <text evidence="3">The sequence shown here is derived from an EMBL/GenBank/DDBJ whole genome shotgun (WGS) entry which is preliminary data.</text>
</comment>
<dbReference type="Gene3D" id="3.40.50.1820">
    <property type="entry name" value="alpha/beta hydrolase"/>
    <property type="match status" value="1"/>
</dbReference>
<evidence type="ECO:0000256" key="1">
    <source>
        <dbReference type="SAM" id="SignalP"/>
    </source>
</evidence>
<keyword evidence="3" id="KW-0378">Hydrolase</keyword>
<protein>
    <submittedName>
        <fullName evidence="3">Alpha/beta fold hydrolase</fullName>
    </submittedName>
</protein>
<proteinExistence type="predicted"/>
<dbReference type="InterPro" id="IPR050266">
    <property type="entry name" value="AB_hydrolase_sf"/>
</dbReference>
<dbReference type="GO" id="GO:0016787">
    <property type="term" value="F:hydrolase activity"/>
    <property type="evidence" value="ECO:0007669"/>
    <property type="project" value="UniProtKB-KW"/>
</dbReference>
<evidence type="ECO:0000313" key="3">
    <source>
        <dbReference type="EMBL" id="MDT9600264.1"/>
    </source>
</evidence>
<reference evidence="3 4" key="1">
    <citation type="submission" date="2023-05" db="EMBL/GenBank/DDBJ databases">
        <authorList>
            <person name="Guo Y."/>
        </authorList>
    </citation>
    <scope>NUCLEOTIDE SEQUENCE [LARGE SCALE GENOMIC DNA]</scope>
    <source>
        <strain evidence="3 4">GR2756</strain>
    </source>
</reference>
<dbReference type="SUPFAM" id="SSF53474">
    <property type="entry name" value="alpha/beta-Hydrolases"/>
    <property type="match status" value="1"/>
</dbReference>
<feature type="chain" id="PRO_5046236178" evidence="1">
    <location>
        <begin position="29"/>
        <end position="347"/>
    </location>
</feature>
<name>A0ABU3QA34_9SPHN</name>
<dbReference type="RefSeq" id="WP_315727364.1">
    <property type="nucleotide sequence ID" value="NZ_JAVUPU010000008.1"/>
</dbReference>